<evidence type="ECO:0000313" key="1">
    <source>
        <dbReference type="EMBL" id="KAJ6258277.1"/>
    </source>
</evidence>
<proteinExistence type="predicted"/>
<comment type="caution">
    <text evidence="1">The sequence shown here is derived from an EMBL/GenBank/DDBJ whole genome shotgun (WGS) entry which is preliminary data.</text>
</comment>
<evidence type="ECO:0000313" key="2">
    <source>
        <dbReference type="Proteomes" id="UP001221413"/>
    </source>
</evidence>
<organism evidence="1 2">
    <name type="scientific">Drechslerella dactyloides</name>
    <name type="common">Nematode-trapping fungus</name>
    <name type="synonym">Arthrobotrys dactyloides</name>
    <dbReference type="NCBI Taxonomy" id="74499"/>
    <lineage>
        <taxon>Eukaryota</taxon>
        <taxon>Fungi</taxon>
        <taxon>Dikarya</taxon>
        <taxon>Ascomycota</taxon>
        <taxon>Pezizomycotina</taxon>
        <taxon>Orbiliomycetes</taxon>
        <taxon>Orbiliales</taxon>
        <taxon>Orbiliaceae</taxon>
        <taxon>Drechslerella</taxon>
    </lineage>
</organism>
<dbReference type="Proteomes" id="UP001221413">
    <property type="component" value="Unassembled WGS sequence"/>
</dbReference>
<keyword evidence="2" id="KW-1185">Reference proteome</keyword>
<dbReference type="EMBL" id="JAQGDS010000009">
    <property type="protein sequence ID" value="KAJ6258277.1"/>
    <property type="molecule type" value="Genomic_DNA"/>
</dbReference>
<gene>
    <name evidence="1" type="ORF">Dda_7197</name>
</gene>
<protein>
    <submittedName>
        <fullName evidence="1">Uncharacterized protein</fullName>
    </submittedName>
</protein>
<accession>A0AAD6NHF0</accession>
<dbReference type="AlphaFoldDB" id="A0AAD6NHF0"/>
<name>A0AAD6NHF0_DREDA</name>
<sequence>MEFIVEYPDGGKPFFVDATEPNQSAVFRSSVTFNNKDFYPWMRGDGVPVWDPETFAQPRGRPPRSAQTLVLHVPFREYRRQPQVKFSLNRQEFRKEYEEYSAAFEKFLNHLLPRLEMEGLPDLKISTPSLSCLPMTFHPLPPQTKKGVGPVARIYNRRRQVPRYLFCHIPKSSRVLIGNDNRDMCGPKRLSIVTRCEPRYSTDEHFKPFPPLGIRFEDLDEYSFEMNLPLRSQALHVTIPAIFGQNLTSITLPNIFVHDNGQGWQATIPRIPSLKTLTLSTIAIDVTNESLDAPSMPLPRFMWSDVFDQLLGGLPELVNVKLERLVYAHVTAFGPRGAAGIFLPRRHPGANTEHWYENFEGHPMISPYFDDWISLIAFEGELRLRRHLTGLPTPDLWPEPWPFLNPRAYRFCEDRSAPITHADSPYWE</sequence>
<reference evidence="1" key="1">
    <citation type="submission" date="2023-01" db="EMBL/GenBank/DDBJ databases">
        <title>The chitinases involved in constricting ring structure development in the nematode-trapping fungus Drechslerella dactyloides.</title>
        <authorList>
            <person name="Wang R."/>
            <person name="Zhang L."/>
            <person name="Tang P."/>
            <person name="Li S."/>
            <person name="Liang L."/>
        </authorList>
    </citation>
    <scope>NUCLEOTIDE SEQUENCE</scope>
    <source>
        <strain evidence="1">YMF1.00031</strain>
    </source>
</reference>